<feature type="region of interest" description="Disordered" evidence="1">
    <location>
        <begin position="118"/>
        <end position="145"/>
    </location>
</feature>
<dbReference type="AlphaFoldDB" id="A0A9J6EPJ8"/>
<gene>
    <name evidence="2" type="ORF">HPB51_025703</name>
</gene>
<evidence type="ECO:0000256" key="1">
    <source>
        <dbReference type="SAM" id="MobiDB-lite"/>
    </source>
</evidence>
<evidence type="ECO:0000313" key="2">
    <source>
        <dbReference type="EMBL" id="KAH8036362.1"/>
    </source>
</evidence>
<reference evidence="2" key="1">
    <citation type="journal article" date="2020" name="Cell">
        <title>Large-Scale Comparative Analyses of Tick Genomes Elucidate Their Genetic Diversity and Vector Capacities.</title>
        <authorList>
            <consortium name="Tick Genome and Microbiome Consortium (TIGMIC)"/>
            <person name="Jia N."/>
            <person name="Wang J."/>
            <person name="Shi W."/>
            <person name="Du L."/>
            <person name="Sun Y."/>
            <person name="Zhan W."/>
            <person name="Jiang J.F."/>
            <person name="Wang Q."/>
            <person name="Zhang B."/>
            <person name="Ji P."/>
            <person name="Bell-Sakyi L."/>
            <person name="Cui X.M."/>
            <person name="Yuan T.T."/>
            <person name="Jiang B.G."/>
            <person name="Yang W.F."/>
            <person name="Lam T.T."/>
            <person name="Chang Q.C."/>
            <person name="Ding S.J."/>
            <person name="Wang X.J."/>
            <person name="Zhu J.G."/>
            <person name="Ruan X.D."/>
            <person name="Zhao L."/>
            <person name="Wei J.T."/>
            <person name="Ye R.Z."/>
            <person name="Que T.C."/>
            <person name="Du C.H."/>
            <person name="Zhou Y.H."/>
            <person name="Cheng J.X."/>
            <person name="Dai P.F."/>
            <person name="Guo W.B."/>
            <person name="Han X.H."/>
            <person name="Huang E.J."/>
            <person name="Li L.F."/>
            <person name="Wei W."/>
            <person name="Gao Y.C."/>
            <person name="Liu J.Z."/>
            <person name="Shao H.Z."/>
            <person name="Wang X."/>
            <person name="Wang C.C."/>
            <person name="Yang T.C."/>
            <person name="Huo Q.B."/>
            <person name="Li W."/>
            <person name="Chen H.Y."/>
            <person name="Chen S.E."/>
            <person name="Zhou L.G."/>
            <person name="Ni X.B."/>
            <person name="Tian J.H."/>
            <person name="Sheng Y."/>
            <person name="Liu T."/>
            <person name="Pan Y.S."/>
            <person name="Xia L.Y."/>
            <person name="Li J."/>
            <person name="Zhao F."/>
            <person name="Cao W.C."/>
        </authorList>
    </citation>
    <scope>NUCLEOTIDE SEQUENCE</scope>
    <source>
        <strain evidence="2">Rmic-2018</strain>
    </source>
</reference>
<dbReference type="Proteomes" id="UP000821866">
    <property type="component" value="Chromosome 11"/>
</dbReference>
<feature type="region of interest" description="Disordered" evidence="1">
    <location>
        <begin position="1"/>
        <end position="46"/>
    </location>
</feature>
<evidence type="ECO:0000313" key="3">
    <source>
        <dbReference type="Proteomes" id="UP000821866"/>
    </source>
</evidence>
<sequence length="145" mass="16350">MAQPCKRLGQTPDPSHMPSKLQDQRAGERNCGDTNEPTADDGASTIEVIDEKVDDSSDMDDNFKMVTRADDQMCASSAYQLLRWHLRLRAMYEKKPSFFRFVPKAACTIFVTPMSHERRPRTASRYPRSDGFVVSANPPPYPPAP</sequence>
<comment type="caution">
    <text evidence="2">The sequence shown here is derived from an EMBL/GenBank/DDBJ whole genome shotgun (WGS) entry which is preliminary data.</text>
</comment>
<keyword evidence="3" id="KW-1185">Reference proteome</keyword>
<organism evidence="2 3">
    <name type="scientific">Rhipicephalus microplus</name>
    <name type="common">Cattle tick</name>
    <name type="synonym">Boophilus microplus</name>
    <dbReference type="NCBI Taxonomy" id="6941"/>
    <lineage>
        <taxon>Eukaryota</taxon>
        <taxon>Metazoa</taxon>
        <taxon>Ecdysozoa</taxon>
        <taxon>Arthropoda</taxon>
        <taxon>Chelicerata</taxon>
        <taxon>Arachnida</taxon>
        <taxon>Acari</taxon>
        <taxon>Parasitiformes</taxon>
        <taxon>Ixodida</taxon>
        <taxon>Ixodoidea</taxon>
        <taxon>Ixodidae</taxon>
        <taxon>Rhipicephalinae</taxon>
        <taxon>Rhipicephalus</taxon>
        <taxon>Boophilus</taxon>
    </lineage>
</organism>
<dbReference type="EMBL" id="JABSTU010000003">
    <property type="protein sequence ID" value="KAH8036362.1"/>
    <property type="molecule type" value="Genomic_DNA"/>
</dbReference>
<feature type="compositionally biased region" description="Basic and acidic residues" evidence="1">
    <location>
        <begin position="22"/>
        <end position="31"/>
    </location>
</feature>
<name>A0A9J6EPJ8_RHIMP</name>
<accession>A0A9J6EPJ8</accession>
<reference evidence="2" key="2">
    <citation type="submission" date="2021-09" db="EMBL/GenBank/DDBJ databases">
        <authorList>
            <person name="Jia N."/>
            <person name="Wang J."/>
            <person name="Shi W."/>
            <person name="Du L."/>
            <person name="Sun Y."/>
            <person name="Zhan W."/>
            <person name="Jiang J."/>
            <person name="Wang Q."/>
            <person name="Zhang B."/>
            <person name="Ji P."/>
            <person name="Sakyi L.B."/>
            <person name="Cui X."/>
            <person name="Yuan T."/>
            <person name="Jiang B."/>
            <person name="Yang W."/>
            <person name="Lam T.T.-Y."/>
            <person name="Chang Q."/>
            <person name="Ding S."/>
            <person name="Wang X."/>
            <person name="Zhu J."/>
            <person name="Ruan X."/>
            <person name="Zhao L."/>
            <person name="Wei J."/>
            <person name="Que T."/>
            <person name="Du C."/>
            <person name="Cheng J."/>
            <person name="Dai P."/>
            <person name="Han X."/>
            <person name="Huang E."/>
            <person name="Gao Y."/>
            <person name="Liu J."/>
            <person name="Shao H."/>
            <person name="Ye R."/>
            <person name="Li L."/>
            <person name="Wei W."/>
            <person name="Wang X."/>
            <person name="Wang C."/>
            <person name="Huo Q."/>
            <person name="Li W."/>
            <person name="Guo W."/>
            <person name="Chen H."/>
            <person name="Chen S."/>
            <person name="Zhou L."/>
            <person name="Zhou L."/>
            <person name="Ni X."/>
            <person name="Tian J."/>
            <person name="Zhou Y."/>
            <person name="Sheng Y."/>
            <person name="Liu T."/>
            <person name="Pan Y."/>
            <person name="Xia L."/>
            <person name="Li J."/>
            <person name="Zhao F."/>
            <person name="Cao W."/>
        </authorList>
    </citation>
    <scope>NUCLEOTIDE SEQUENCE</scope>
    <source>
        <strain evidence="2">Rmic-2018</strain>
        <tissue evidence="2">Larvae</tissue>
    </source>
</reference>
<proteinExistence type="predicted"/>
<protein>
    <submittedName>
        <fullName evidence="2">Uncharacterized protein</fullName>
    </submittedName>
</protein>